<dbReference type="EMBL" id="CAEKDK010000002">
    <property type="protein sequence ID" value="CAB4268375.1"/>
    <property type="molecule type" value="Genomic_DNA"/>
</dbReference>
<dbReference type="EMBL" id="CAEKKB010000002">
    <property type="protein sequence ID" value="CAB4298747.1"/>
    <property type="molecule type" value="Genomic_DNA"/>
</dbReference>
<evidence type="ECO:0000313" key="2">
    <source>
        <dbReference type="EMBL" id="CAB4268375.1"/>
    </source>
</evidence>
<dbReference type="SUPFAM" id="SSF56219">
    <property type="entry name" value="DNase I-like"/>
    <property type="match status" value="1"/>
</dbReference>
<accession>A0A6J5TZH0</accession>
<dbReference type="Proteomes" id="UP000507245">
    <property type="component" value="Unassembled WGS sequence"/>
</dbReference>
<feature type="region of interest" description="Disordered" evidence="1">
    <location>
        <begin position="1"/>
        <end position="22"/>
    </location>
</feature>
<sequence>MIGMGNEQVTGTQGSNPFNLGPIIEKTMHRSAHGKNQRKNKRDYAETIRGMESATDSKSMPIPIMHGNDRKKARRCLSGGDRPKRVSTSAMKILVWNCQGIGGNLTVSSLKEQVKLHIPDMVLLLETKTRSQRYGFLKKFWLRMMRRGMPGASLGSMQAQMIKFGRPSGLLFKLGLNGVQRLV</sequence>
<dbReference type="Gene3D" id="3.60.10.10">
    <property type="entry name" value="Endonuclease/exonuclease/phosphatase"/>
    <property type="match status" value="1"/>
</dbReference>
<evidence type="ECO:0000313" key="5">
    <source>
        <dbReference type="Proteomes" id="UP000507245"/>
    </source>
</evidence>
<reference evidence="5" key="1">
    <citation type="journal article" date="2020" name="Genome Biol.">
        <title>Gamete binning: chromosome-level and haplotype-resolved genome assembly enabled by high-throughput single-cell sequencing of gamete genomes.</title>
        <authorList>
            <person name="Campoy J.A."/>
            <person name="Sun H."/>
            <person name="Goel M."/>
            <person name="Jiao W.-B."/>
            <person name="Folz-Donahue K."/>
            <person name="Wang N."/>
            <person name="Rubio M."/>
            <person name="Liu C."/>
            <person name="Kukat C."/>
            <person name="Ruiz D."/>
            <person name="Huettel B."/>
            <person name="Schneeberger K."/>
        </authorList>
    </citation>
    <scope>NUCLEOTIDE SEQUENCE [LARGE SCALE GENOMIC DNA]</scope>
    <source>
        <strain evidence="5">cv. Rojo Pasion</strain>
    </source>
</reference>
<feature type="compositionally biased region" description="Polar residues" evidence="1">
    <location>
        <begin position="7"/>
        <end position="18"/>
    </location>
</feature>
<dbReference type="Proteomes" id="UP000507222">
    <property type="component" value="Unassembled WGS sequence"/>
</dbReference>
<proteinExistence type="predicted"/>
<reference evidence="2 4" key="2">
    <citation type="submission" date="2020-05" db="EMBL/GenBank/DDBJ databases">
        <authorList>
            <person name="Campoy J."/>
            <person name="Schneeberger K."/>
            <person name="Spophaly S."/>
        </authorList>
    </citation>
    <scope>NUCLEOTIDE SEQUENCE [LARGE SCALE GENOMIC DNA]</scope>
    <source>
        <strain evidence="2">PruArmRojPasFocal</strain>
    </source>
</reference>
<gene>
    <name evidence="2" type="ORF">CURHAP_LOCUS11824</name>
    <name evidence="3" type="ORF">ORAREDHAP_LOCUS11466</name>
</gene>
<keyword evidence="5" id="KW-1185">Reference proteome</keyword>
<evidence type="ECO:0000256" key="1">
    <source>
        <dbReference type="SAM" id="MobiDB-lite"/>
    </source>
</evidence>
<organism evidence="2 4">
    <name type="scientific">Prunus armeniaca</name>
    <name type="common">Apricot</name>
    <name type="synonym">Armeniaca vulgaris</name>
    <dbReference type="NCBI Taxonomy" id="36596"/>
    <lineage>
        <taxon>Eukaryota</taxon>
        <taxon>Viridiplantae</taxon>
        <taxon>Streptophyta</taxon>
        <taxon>Embryophyta</taxon>
        <taxon>Tracheophyta</taxon>
        <taxon>Spermatophyta</taxon>
        <taxon>Magnoliopsida</taxon>
        <taxon>eudicotyledons</taxon>
        <taxon>Gunneridae</taxon>
        <taxon>Pentapetalae</taxon>
        <taxon>rosids</taxon>
        <taxon>fabids</taxon>
        <taxon>Rosales</taxon>
        <taxon>Rosaceae</taxon>
        <taxon>Amygdaloideae</taxon>
        <taxon>Amygdaleae</taxon>
        <taxon>Prunus</taxon>
    </lineage>
</organism>
<dbReference type="AlphaFoldDB" id="A0A6J5TZH0"/>
<protein>
    <recommendedName>
        <fullName evidence="6">Endonuclease/exonuclease/phosphatase domain-containing protein</fullName>
    </recommendedName>
</protein>
<dbReference type="InterPro" id="IPR036691">
    <property type="entry name" value="Endo/exonu/phosph_ase_sf"/>
</dbReference>
<name>A0A6J5TZH0_PRUAR</name>
<evidence type="ECO:0008006" key="6">
    <source>
        <dbReference type="Google" id="ProtNLM"/>
    </source>
</evidence>
<evidence type="ECO:0000313" key="3">
    <source>
        <dbReference type="EMBL" id="CAB4298747.1"/>
    </source>
</evidence>
<evidence type="ECO:0000313" key="4">
    <source>
        <dbReference type="Proteomes" id="UP000507222"/>
    </source>
</evidence>
<dbReference type="OrthoDB" id="1194677at2759"/>